<evidence type="ECO:0000313" key="1">
    <source>
        <dbReference type="EMBL" id="MCX5466878.1"/>
    </source>
</evidence>
<protein>
    <submittedName>
        <fullName evidence="1">Uncharacterized protein</fullName>
    </submittedName>
</protein>
<comment type="caution">
    <text evidence="1">The sequence shown here is derived from an EMBL/GenBank/DDBJ whole genome shotgun (WGS) entry which is preliminary data.</text>
</comment>
<dbReference type="EMBL" id="JAPKMY010000002">
    <property type="protein sequence ID" value="MCX5466878.1"/>
    <property type="molecule type" value="Genomic_DNA"/>
</dbReference>
<keyword evidence="2" id="KW-1185">Reference proteome</keyword>
<reference evidence="1" key="1">
    <citation type="submission" date="2022-11" db="EMBL/GenBank/DDBJ databases">
        <title>Biodiversity and phylogenetic relationships of bacteria.</title>
        <authorList>
            <person name="Machado R.A.R."/>
            <person name="Bhat A."/>
            <person name="Loulou A."/>
            <person name="Kallel S."/>
        </authorList>
    </citation>
    <scope>NUCLEOTIDE SEQUENCE</scope>
    <source>
        <strain evidence="1">A-IN1</strain>
    </source>
</reference>
<evidence type="ECO:0000313" key="2">
    <source>
        <dbReference type="Proteomes" id="UP001146019"/>
    </source>
</evidence>
<dbReference type="RefSeq" id="WP_266129332.1">
    <property type="nucleotide sequence ID" value="NZ_JAPKMY010000002.1"/>
</dbReference>
<sequence length="118" mass="13155">MDAIEMKWILPFTLTILSTSSFAYKTTDYSGKCFTVDEKKAESCSIQRGVSSGGGFVYLELGQKEYLIEQSTSCGGNCKPYLGTTPEDVLPAKRYKKGQWDCYKQESGKINICYAISK</sequence>
<organism evidence="1 2">
    <name type="scientific">Acinetobacter nematophilus</name>
    <dbReference type="NCBI Taxonomy" id="2994642"/>
    <lineage>
        <taxon>Bacteria</taxon>
        <taxon>Pseudomonadati</taxon>
        <taxon>Pseudomonadota</taxon>
        <taxon>Gammaproteobacteria</taxon>
        <taxon>Moraxellales</taxon>
        <taxon>Moraxellaceae</taxon>
        <taxon>Acinetobacter</taxon>
    </lineage>
</organism>
<dbReference type="Proteomes" id="UP001146019">
    <property type="component" value="Unassembled WGS sequence"/>
</dbReference>
<gene>
    <name evidence="1" type="ORF">OSH00_03885</name>
</gene>
<name>A0A9X3DRS6_9GAMM</name>
<proteinExistence type="predicted"/>
<dbReference type="AlphaFoldDB" id="A0A9X3DRS6"/>
<accession>A0A9X3DRS6</accession>